<dbReference type="PANTHER" id="PTHR32432:SF3">
    <property type="entry name" value="ETHANOLAMINE UTILIZATION PROTEIN EUTJ"/>
    <property type="match status" value="1"/>
</dbReference>
<keyword evidence="1" id="KW-0131">Cell cycle</keyword>
<dbReference type="Gene3D" id="3.30.1490.300">
    <property type="match status" value="1"/>
</dbReference>
<protein>
    <submittedName>
        <fullName evidence="1">Cell division protein FtsA</fullName>
    </submittedName>
</protein>
<dbReference type="Proteomes" id="UP000706525">
    <property type="component" value="Unassembled WGS sequence"/>
</dbReference>
<dbReference type="CDD" id="cd24049">
    <property type="entry name" value="ASKHA_NBD_PilM"/>
    <property type="match status" value="1"/>
</dbReference>
<sequence>MSSFLPVPLRRHTMVGVDIGASSVKVVEISAARGGRALTLHRCASELLEKGTVVNGSLVDLQAVSRALSSALRKARIRCPTATLALPHSLTEYSTLSLPDNLTHDELSVEIEHEAQRLYPPSERVNFDHGVIAHNRDAKSVTVQVVAARRDSVDERVLAAEMAGLKPVAIEVEEMAIHRVMATRTLVVPDAAARPGIEVLIHLGATRSTAMFYQGTAPMHREQINSTGDQLTENCARAFRHDMPKAEIHKRKNTLPREWRTQILKPSLELLAMEIQSAISGFAARSTLGAVERILLCGGHASLPGLDETAQAQTRIATEVFNPFAHMAVGRQVNPRYFERDLPAQVVGAGLGLRGAVQP</sequence>
<dbReference type="InterPro" id="IPR043129">
    <property type="entry name" value="ATPase_NBD"/>
</dbReference>
<dbReference type="InterPro" id="IPR050696">
    <property type="entry name" value="FtsA/MreB"/>
</dbReference>
<dbReference type="SUPFAM" id="SSF53067">
    <property type="entry name" value="Actin-like ATPase domain"/>
    <property type="match status" value="2"/>
</dbReference>
<organism evidence="1 2">
    <name type="scientific">Cupriavidus pampae</name>
    <dbReference type="NCBI Taxonomy" id="659251"/>
    <lineage>
        <taxon>Bacteria</taxon>
        <taxon>Pseudomonadati</taxon>
        <taxon>Pseudomonadota</taxon>
        <taxon>Betaproteobacteria</taxon>
        <taxon>Burkholderiales</taxon>
        <taxon>Burkholderiaceae</taxon>
        <taxon>Cupriavidus</taxon>
    </lineage>
</organism>
<dbReference type="Gene3D" id="3.30.420.40">
    <property type="match status" value="2"/>
</dbReference>
<name>A0ABM8WVH3_9BURK</name>
<dbReference type="Pfam" id="PF11104">
    <property type="entry name" value="PilM_2"/>
    <property type="match status" value="1"/>
</dbReference>
<keyword evidence="1" id="KW-0132">Cell division</keyword>
<gene>
    <name evidence="1" type="primary">ftsA_1</name>
    <name evidence="1" type="ORF">LMG32289_02376</name>
</gene>
<dbReference type="InterPro" id="IPR005883">
    <property type="entry name" value="PilM"/>
</dbReference>
<proteinExistence type="predicted"/>
<evidence type="ECO:0000313" key="2">
    <source>
        <dbReference type="Proteomes" id="UP000706525"/>
    </source>
</evidence>
<dbReference type="PIRSF" id="PIRSF019169">
    <property type="entry name" value="PilM"/>
    <property type="match status" value="1"/>
</dbReference>
<dbReference type="GO" id="GO:0051301">
    <property type="term" value="P:cell division"/>
    <property type="evidence" value="ECO:0007669"/>
    <property type="project" value="UniProtKB-KW"/>
</dbReference>
<dbReference type="EMBL" id="CAJZAG010000004">
    <property type="protein sequence ID" value="CAG9171465.1"/>
    <property type="molecule type" value="Genomic_DNA"/>
</dbReference>
<comment type="caution">
    <text evidence="1">The sequence shown here is derived from an EMBL/GenBank/DDBJ whole genome shotgun (WGS) entry which is preliminary data.</text>
</comment>
<evidence type="ECO:0000313" key="1">
    <source>
        <dbReference type="EMBL" id="CAG9171465.1"/>
    </source>
</evidence>
<reference evidence="1 2" key="1">
    <citation type="submission" date="2021-08" db="EMBL/GenBank/DDBJ databases">
        <authorList>
            <person name="Peeters C."/>
        </authorList>
    </citation>
    <scope>NUCLEOTIDE SEQUENCE [LARGE SCALE GENOMIC DNA]</scope>
    <source>
        <strain evidence="1 2">LMG 32289</strain>
    </source>
</reference>
<dbReference type="NCBIfam" id="TIGR01175">
    <property type="entry name" value="pilM"/>
    <property type="match status" value="1"/>
</dbReference>
<dbReference type="PANTHER" id="PTHR32432">
    <property type="entry name" value="CELL DIVISION PROTEIN FTSA-RELATED"/>
    <property type="match status" value="1"/>
</dbReference>
<keyword evidence="2" id="KW-1185">Reference proteome</keyword>
<accession>A0ABM8WVH3</accession>